<protein>
    <submittedName>
        <fullName evidence="1">Uncharacterized protein</fullName>
    </submittedName>
</protein>
<gene>
    <name evidence="1" type="ORF">CLIB1444_15S01508</name>
</gene>
<keyword evidence="2" id="KW-1185">Reference proteome</keyword>
<proteinExistence type="predicted"/>
<accession>A0ACA9YED9</accession>
<dbReference type="Proteomes" id="UP001152531">
    <property type="component" value="Unassembled WGS sequence"/>
</dbReference>
<comment type="caution">
    <text evidence="1">The sequence shown here is derived from an EMBL/GenBank/DDBJ whole genome shotgun (WGS) entry which is preliminary data.</text>
</comment>
<sequence length="670" mass="76931">MENKNRYDDLSSLFLPDILTSIPNSTPQKSEINESGNFDRSQSGNPSITDFNTFINNNGFITSKNDFNDNLVQLKSTEEHHHYNSYMNEPPHHNHNQTLYSNSSSNLFGNSNLPPQHLNKPIESPWFNNPNPDLEMKFDRTPNMNNPQLMNETLENPNYSNLHQLQQIQQLINQLPPNSLNTLSSLNPNLNLNINSFNPGNNLNHQIQSPIMLPSSQLLPQESPMTSPPNDKKTKKVRKARNKLKSDNGIIVDYNPEKLTRLLDFKLRKLNDNFKIFDKHGNAISLEFTGFLNGRFLTNDVDNSNYIYSLLDSKNDSKINNSKIIKTDAKVLSCYRRNYIQILMDFKLSGFKNYEPNEAKILKLETNEYNYTTTKIIKWFKIEITAFSNISKSQNIALIIDEDTKDKDKDTHEKNHISPQNITSTEHVITLNRLEMINEEIDNFLSLRKLQFKNATPNNGNFTFQNYYHLKIKLSAVTADMYFDDDYGDFEATNDGNLRNEINLLELVSEPIIVRGRNPSFYAERKDLLVKCRSPTSKESYELSMSPLESEEIKFEEKPKDPIESDDYKPIQPPLQSSESAESVTPAKSPTPLNLPANPSPLIANLGSKNLNIDEDSNYKYFPISNVYYLPPINVVYFPHGAHQHSSKPKQATIEDVNVSRRKSSNVYFK</sequence>
<name>A0ACA9YED9_9ASCO</name>
<evidence type="ECO:0000313" key="2">
    <source>
        <dbReference type="Proteomes" id="UP001152531"/>
    </source>
</evidence>
<reference evidence="1" key="1">
    <citation type="submission" date="2022-06" db="EMBL/GenBank/DDBJ databases">
        <authorList>
            <person name="Legras J.-L."/>
            <person name="Devillers H."/>
            <person name="Grondin C."/>
        </authorList>
    </citation>
    <scope>NUCLEOTIDE SEQUENCE</scope>
    <source>
        <strain evidence="1">CLIB 1444</strain>
    </source>
</reference>
<evidence type="ECO:0000313" key="1">
    <source>
        <dbReference type="EMBL" id="CAH6723448.1"/>
    </source>
</evidence>
<dbReference type="EMBL" id="CALSDN010000015">
    <property type="protein sequence ID" value="CAH6723448.1"/>
    <property type="molecule type" value="Genomic_DNA"/>
</dbReference>
<organism evidence="1 2">
    <name type="scientific">[Candida] jaroonii</name>
    <dbReference type="NCBI Taxonomy" id="467808"/>
    <lineage>
        <taxon>Eukaryota</taxon>
        <taxon>Fungi</taxon>
        <taxon>Dikarya</taxon>
        <taxon>Ascomycota</taxon>
        <taxon>Saccharomycotina</taxon>
        <taxon>Pichiomycetes</taxon>
        <taxon>Debaryomycetaceae</taxon>
        <taxon>Yamadazyma</taxon>
    </lineage>
</organism>